<comment type="caution">
    <text evidence="1">The sequence shown here is derived from an EMBL/GenBank/DDBJ whole genome shotgun (WGS) entry which is preliminary data.</text>
</comment>
<dbReference type="EMBL" id="JAAGAX010000013">
    <property type="protein sequence ID" value="KAF2294199.1"/>
    <property type="molecule type" value="Genomic_DNA"/>
</dbReference>
<protein>
    <submittedName>
        <fullName evidence="1">Uncharacterized protein</fullName>
    </submittedName>
</protein>
<dbReference type="Proteomes" id="UP000467840">
    <property type="component" value="Chromosome 7"/>
</dbReference>
<dbReference type="AlphaFoldDB" id="A0A6A6L3G0"/>
<reference evidence="1 2" key="1">
    <citation type="journal article" date="2020" name="Mol. Plant">
        <title>The Chromosome-Based Rubber Tree Genome Provides New Insights into Spurge Genome Evolution and Rubber Biosynthesis.</title>
        <authorList>
            <person name="Liu J."/>
            <person name="Shi C."/>
            <person name="Shi C.C."/>
            <person name="Li W."/>
            <person name="Zhang Q.J."/>
            <person name="Zhang Y."/>
            <person name="Li K."/>
            <person name="Lu H.F."/>
            <person name="Shi C."/>
            <person name="Zhu S.T."/>
            <person name="Xiao Z.Y."/>
            <person name="Nan H."/>
            <person name="Yue Y."/>
            <person name="Zhu X.G."/>
            <person name="Wu Y."/>
            <person name="Hong X.N."/>
            <person name="Fan G.Y."/>
            <person name="Tong Y."/>
            <person name="Zhang D."/>
            <person name="Mao C.L."/>
            <person name="Liu Y.L."/>
            <person name="Hao S.J."/>
            <person name="Liu W.Q."/>
            <person name="Lv M.Q."/>
            <person name="Zhang H.B."/>
            <person name="Liu Y."/>
            <person name="Hu-Tang G.R."/>
            <person name="Wang J.P."/>
            <person name="Wang J.H."/>
            <person name="Sun Y.H."/>
            <person name="Ni S.B."/>
            <person name="Chen W.B."/>
            <person name="Zhang X.C."/>
            <person name="Jiao Y.N."/>
            <person name="Eichler E.E."/>
            <person name="Li G.H."/>
            <person name="Liu X."/>
            <person name="Gao L.Z."/>
        </authorList>
    </citation>
    <scope>NUCLEOTIDE SEQUENCE [LARGE SCALE GENOMIC DNA]</scope>
    <source>
        <strain evidence="2">cv. GT1</strain>
        <tissue evidence="1">Leaf</tissue>
    </source>
</reference>
<sequence>MEGIAVGILGIEGMLGNGGKVTFGTAGWVGKLGSGGRVGLGWVAGKVGNVGWGRFGIVGNGGSVGIGKLGTEGKGGNCKRLPAAKLISMLENDKAVKKARMKLLKEAIKTICKWIGSTADFGKFGTEGKDGNCRRLRAAKLASMLKNDKEAKKAKMKQLKEAIIKKMLL</sequence>
<evidence type="ECO:0000313" key="2">
    <source>
        <dbReference type="Proteomes" id="UP000467840"/>
    </source>
</evidence>
<keyword evidence="2" id="KW-1185">Reference proteome</keyword>
<gene>
    <name evidence="1" type="ORF">GH714_008159</name>
</gene>
<organism evidence="1 2">
    <name type="scientific">Hevea brasiliensis</name>
    <name type="common">Para rubber tree</name>
    <name type="synonym">Siphonia brasiliensis</name>
    <dbReference type="NCBI Taxonomy" id="3981"/>
    <lineage>
        <taxon>Eukaryota</taxon>
        <taxon>Viridiplantae</taxon>
        <taxon>Streptophyta</taxon>
        <taxon>Embryophyta</taxon>
        <taxon>Tracheophyta</taxon>
        <taxon>Spermatophyta</taxon>
        <taxon>Magnoliopsida</taxon>
        <taxon>eudicotyledons</taxon>
        <taxon>Gunneridae</taxon>
        <taxon>Pentapetalae</taxon>
        <taxon>rosids</taxon>
        <taxon>fabids</taxon>
        <taxon>Malpighiales</taxon>
        <taxon>Euphorbiaceae</taxon>
        <taxon>Crotonoideae</taxon>
        <taxon>Micrandreae</taxon>
        <taxon>Hevea</taxon>
    </lineage>
</organism>
<proteinExistence type="predicted"/>
<accession>A0A6A6L3G0</accession>
<evidence type="ECO:0000313" key="1">
    <source>
        <dbReference type="EMBL" id="KAF2294199.1"/>
    </source>
</evidence>
<name>A0A6A6L3G0_HEVBR</name>